<evidence type="ECO:0000313" key="1">
    <source>
        <dbReference type="EMBL" id="NKY38391.1"/>
    </source>
</evidence>
<reference evidence="1 2" key="1">
    <citation type="submission" date="2020-04" db="EMBL/GenBank/DDBJ databases">
        <title>MicrobeNet Type strains.</title>
        <authorList>
            <person name="Nicholson A.C."/>
        </authorList>
    </citation>
    <scope>NUCLEOTIDE SEQUENCE [LARGE SCALE GENOMIC DNA]</scope>
    <source>
        <strain evidence="1 2">ATCC BAA-787</strain>
    </source>
</reference>
<dbReference type="Pfam" id="PF20176">
    <property type="entry name" value="DUF6541"/>
    <property type="match status" value="1"/>
</dbReference>
<gene>
    <name evidence="1" type="ORF">HGA02_02290</name>
</gene>
<organism evidence="1 2">
    <name type="scientific">Cellulomonas septica</name>
    <dbReference type="NCBI Taxonomy" id="285080"/>
    <lineage>
        <taxon>Bacteria</taxon>
        <taxon>Bacillati</taxon>
        <taxon>Actinomycetota</taxon>
        <taxon>Actinomycetes</taxon>
        <taxon>Micrococcales</taxon>
        <taxon>Cellulomonadaceae</taxon>
        <taxon>Cellulomonas</taxon>
    </lineage>
</organism>
<protein>
    <submittedName>
        <fullName evidence="1">Uncharacterized protein</fullName>
    </submittedName>
</protein>
<proteinExistence type="predicted"/>
<dbReference type="EMBL" id="JAAXOY010000022">
    <property type="protein sequence ID" value="NKY38391.1"/>
    <property type="molecule type" value="Genomic_DNA"/>
</dbReference>
<dbReference type="Proteomes" id="UP000777774">
    <property type="component" value="Unassembled WGS sequence"/>
</dbReference>
<dbReference type="InterPro" id="IPR046671">
    <property type="entry name" value="DUF6541"/>
</dbReference>
<sequence length="154" mass="15795">TLVAASAVSAGVGLTALAARTSWPQPGFPALADADELDLARRLDVLLPPDAVLLGSPYSGVVNLGERAGVRVVPPTQVAPRDPDVAFVGAHVQDLGSDPRVCAALRRLGVTHLYVDTAPWNTEGAVVDLRTAPPAGVRLVDRGGSAAVYEVVGC</sequence>
<name>A0ABX1JYT7_9CELL</name>
<comment type="caution">
    <text evidence="1">The sequence shown here is derived from an EMBL/GenBank/DDBJ whole genome shotgun (WGS) entry which is preliminary data.</text>
</comment>
<feature type="non-terminal residue" evidence="1">
    <location>
        <position position="1"/>
    </location>
</feature>
<dbReference type="RefSeq" id="WP_343035216.1">
    <property type="nucleotide sequence ID" value="NZ_JAAXOY010000022.1"/>
</dbReference>
<accession>A0ABX1JYT7</accession>
<keyword evidence="2" id="KW-1185">Reference proteome</keyword>
<evidence type="ECO:0000313" key="2">
    <source>
        <dbReference type="Proteomes" id="UP000777774"/>
    </source>
</evidence>